<dbReference type="OrthoDB" id="4234at2759"/>
<dbReference type="AlphaFoldDB" id="A0A0L0S7D9"/>
<dbReference type="EMBL" id="GG745333">
    <property type="protein sequence ID" value="KNE58341.1"/>
    <property type="molecule type" value="Genomic_DNA"/>
</dbReference>
<dbReference type="VEuPathDB" id="FungiDB:AMAG_03926"/>
<dbReference type="InterPro" id="IPR012533">
    <property type="entry name" value="YcnI-copper_dom"/>
</dbReference>
<sequence>MTPGWAVSIDNKTLTPPAVVGGTTYTWKIASVTWTAGPGNALPDWQYYDFGIQWKTPAAETGKVFYFPAVQKCEGDKTAEWTQVPKSADDKTAYEHPAPTVKIVESASSAAGSGSNATATASKSGAVSVVGSSGRAVAVTVGVLVAVMALVL</sequence>
<name>A0A0L0S7D9_ALLM3</name>
<dbReference type="Proteomes" id="UP000054350">
    <property type="component" value="Unassembled WGS sequence"/>
</dbReference>
<evidence type="ECO:0000313" key="2">
    <source>
        <dbReference type="EMBL" id="KNE58341.1"/>
    </source>
</evidence>
<dbReference type="Gene3D" id="2.60.40.2230">
    <property type="entry name" value="Uncharacterised protein YcnI-like PF07987, DUF1775"/>
    <property type="match status" value="1"/>
</dbReference>
<dbReference type="STRING" id="578462.A0A0L0S7D9"/>
<dbReference type="Pfam" id="PF07987">
    <property type="entry name" value="DUF1775"/>
    <property type="match status" value="1"/>
</dbReference>
<evidence type="ECO:0000313" key="4">
    <source>
        <dbReference type="Proteomes" id="UP000054350"/>
    </source>
</evidence>
<dbReference type="InterPro" id="IPR038507">
    <property type="entry name" value="YcnI-like_sf"/>
</dbReference>
<evidence type="ECO:0000259" key="1">
    <source>
        <dbReference type="Pfam" id="PF07987"/>
    </source>
</evidence>
<keyword evidence="4" id="KW-1185">Reference proteome</keyword>
<organism evidence="2 4">
    <name type="scientific">Allomyces macrogynus (strain ATCC 38327)</name>
    <name type="common">Allomyces javanicus var. macrogynus</name>
    <dbReference type="NCBI Taxonomy" id="578462"/>
    <lineage>
        <taxon>Eukaryota</taxon>
        <taxon>Fungi</taxon>
        <taxon>Fungi incertae sedis</taxon>
        <taxon>Blastocladiomycota</taxon>
        <taxon>Blastocladiomycetes</taxon>
        <taxon>Blastocladiales</taxon>
        <taxon>Blastocladiaceae</taxon>
        <taxon>Allomyces</taxon>
    </lineage>
</organism>
<reference evidence="4" key="2">
    <citation type="submission" date="2009-11" db="EMBL/GenBank/DDBJ databases">
        <title>The Genome Sequence of Allomyces macrogynus strain ATCC 38327.</title>
        <authorList>
            <consortium name="The Broad Institute Genome Sequencing Platform"/>
            <person name="Russ C."/>
            <person name="Cuomo C."/>
            <person name="Shea T."/>
            <person name="Young S.K."/>
            <person name="Zeng Q."/>
            <person name="Koehrsen M."/>
            <person name="Haas B."/>
            <person name="Borodovsky M."/>
            <person name="Guigo R."/>
            <person name="Alvarado L."/>
            <person name="Berlin A."/>
            <person name="Borenstein D."/>
            <person name="Chen Z."/>
            <person name="Engels R."/>
            <person name="Freedman E."/>
            <person name="Gellesch M."/>
            <person name="Goldberg J."/>
            <person name="Griggs A."/>
            <person name="Gujja S."/>
            <person name="Heiman D."/>
            <person name="Hepburn T."/>
            <person name="Howarth C."/>
            <person name="Jen D."/>
            <person name="Larson L."/>
            <person name="Lewis B."/>
            <person name="Mehta T."/>
            <person name="Park D."/>
            <person name="Pearson M."/>
            <person name="Roberts A."/>
            <person name="Saif S."/>
            <person name="Shenoy N."/>
            <person name="Sisk P."/>
            <person name="Stolte C."/>
            <person name="Sykes S."/>
            <person name="Walk T."/>
            <person name="White J."/>
            <person name="Yandava C."/>
            <person name="Burger G."/>
            <person name="Gray M.W."/>
            <person name="Holland P.W.H."/>
            <person name="King N."/>
            <person name="Lang F.B.F."/>
            <person name="Roger A.J."/>
            <person name="Ruiz-Trillo I."/>
            <person name="Lander E."/>
            <person name="Nusbaum C."/>
        </authorList>
    </citation>
    <scope>NUCLEOTIDE SEQUENCE [LARGE SCALE GENOMIC DNA]</scope>
    <source>
        <strain evidence="4">ATCC 38327</strain>
    </source>
</reference>
<dbReference type="EMBL" id="GG745333">
    <property type="protein sequence ID" value="KNE58342.1"/>
    <property type="molecule type" value="Genomic_DNA"/>
</dbReference>
<evidence type="ECO:0000313" key="3">
    <source>
        <dbReference type="EMBL" id="KNE58342.1"/>
    </source>
</evidence>
<feature type="domain" description="YncI copper-binding" evidence="1">
    <location>
        <begin position="2"/>
        <end position="103"/>
    </location>
</feature>
<gene>
    <name evidence="2" type="ORF">AMAG_03926</name>
</gene>
<protein>
    <submittedName>
        <fullName evidence="2 3">Nuclear export factor GLE1</fullName>
    </submittedName>
</protein>
<accession>A0A0L0S7D9</accession>
<proteinExistence type="predicted"/>
<reference evidence="2 4" key="1">
    <citation type="submission" date="2009-11" db="EMBL/GenBank/DDBJ databases">
        <title>Annotation of Allomyces macrogynus ATCC 38327.</title>
        <authorList>
            <consortium name="The Broad Institute Genome Sequencing Platform"/>
            <person name="Russ C."/>
            <person name="Cuomo C."/>
            <person name="Burger G."/>
            <person name="Gray M.W."/>
            <person name="Holland P.W.H."/>
            <person name="King N."/>
            <person name="Lang F.B.F."/>
            <person name="Roger A.J."/>
            <person name="Ruiz-Trillo I."/>
            <person name="Young S.K."/>
            <person name="Zeng Q."/>
            <person name="Gargeya S."/>
            <person name="Fitzgerald M."/>
            <person name="Haas B."/>
            <person name="Abouelleil A."/>
            <person name="Alvarado L."/>
            <person name="Arachchi H.M."/>
            <person name="Berlin A."/>
            <person name="Chapman S.B."/>
            <person name="Gearin G."/>
            <person name="Goldberg J."/>
            <person name="Griggs A."/>
            <person name="Gujja S."/>
            <person name="Hansen M."/>
            <person name="Heiman D."/>
            <person name="Howarth C."/>
            <person name="Larimer J."/>
            <person name="Lui A."/>
            <person name="MacDonald P.J.P."/>
            <person name="McCowen C."/>
            <person name="Montmayeur A."/>
            <person name="Murphy C."/>
            <person name="Neiman D."/>
            <person name="Pearson M."/>
            <person name="Priest M."/>
            <person name="Roberts A."/>
            <person name="Saif S."/>
            <person name="Shea T."/>
            <person name="Sisk P."/>
            <person name="Stolte C."/>
            <person name="Sykes S."/>
            <person name="Wortman J."/>
            <person name="Nusbaum C."/>
            <person name="Birren B."/>
        </authorList>
    </citation>
    <scope>NUCLEOTIDE SEQUENCE [LARGE SCALE GENOMIC DNA]</scope>
    <source>
        <strain evidence="2 4">ATCC 38327</strain>
    </source>
</reference>